<organism evidence="2 3">
    <name type="scientific">Microbacterium mitrae</name>
    <dbReference type="NCBI Taxonomy" id="664640"/>
    <lineage>
        <taxon>Bacteria</taxon>
        <taxon>Bacillati</taxon>
        <taxon>Actinomycetota</taxon>
        <taxon>Actinomycetes</taxon>
        <taxon>Micrococcales</taxon>
        <taxon>Microbacteriaceae</taxon>
        <taxon>Microbacterium</taxon>
    </lineage>
</organism>
<name>A0A5C8HLV7_9MICO</name>
<evidence type="ECO:0000256" key="1">
    <source>
        <dbReference type="SAM" id="Phobius"/>
    </source>
</evidence>
<dbReference type="RefSeq" id="WP_147826680.1">
    <property type="nucleotide sequence ID" value="NZ_BAAARG010000005.1"/>
</dbReference>
<dbReference type="Proteomes" id="UP000321196">
    <property type="component" value="Unassembled WGS sequence"/>
</dbReference>
<keyword evidence="1" id="KW-1133">Transmembrane helix</keyword>
<keyword evidence="1" id="KW-0812">Transmembrane</keyword>
<dbReference type="EMBL" id="VRSW01000006">
    <property type="protein sequence ID" value="TXK02746.1"/>
    <property type="molecule type" value="Genomic_DNA"/>
</dbReference>
<reference evidence="2 3" key="1">
    <citation type="submission" date="2019-08" db="EMBL/GenBank/DDBJ databases">
        <authorList>
            <person name="Dong K."/>
        </authorList>
    </citation>
    <scope>NUCLEOTIDE SEQUENCE [LARGE SCALE GENOMIC DNA]</scope>
    <source>
        <strain evidence="2 3">M4-8</strain>
    </source>
</reference>
<comment type="caution">
    <text evidence="2">The sequence shown here is derived from an EMBL/GenBank/DDBJ whole genome shotgun (WGS) entry which is preliminary data.</text>
</comment>
<dbReference type="AlphaFoldDB" id="A0A5C8HLV7"/>
<evidence type="ECO:0000313" key="2">
    <source>
        <dbReference type="EMBL" id="TXK02746.1"/>
    </source>
</evidence>
<keyword evidence="3" id="KW-1185">Reference proteome</keyword>
<protein>
    <submittedName>
        <fullName evidence="2">Uncharacterized protein</fullName>
    </submittedName>
</protein>
<gene>
    <name evidence="2" type="ORF">FVP60_12785</name>
</gene>
<proteinExistence type="predicted"/>
<sequence length="413" mass="43473">MDLLPWVVVFGTTGVLCVVLGLGIRGFRRTPRARARREVTWQNTGTALLRLDTAIEESDIELGLAGAMYGGTAPRTLAAARARAANARDDAFARYQLALERKDTHPGAVREARHVGDLANRALLKLESAQLEHQKWLTANADAPTEVVAARERFAALTTGIGDPSALERDLSARFADDEWEPVKSANRSLADALASADGALQRAERNVHTPGASVMADLAAAERALRAAEAASLAADVAHKAVVDASLAVAHELASVRADIAKGVALQQHVPANAAQRVGEELERALNAVEAIEPRAGAEPTAVIAEISRIRDRLDVALGNARTARDRIEGARNALPGTTATARRAIAHAEAMVMQSSSADARVRLTEATDALAASRAADDAVAALDAVRRAIRHAEDATALAQFARGAGSSN</sequence>
<evidence type="ECO:0000313" key="3">
    <source>
        <dbReference type="Proteomes" id="UP000321196"/>
    </source>
</evidence>
<dbReference type="OrthoDB" id="5070431at2"/>
<accession>A0A5C8HLV7</accession>
<feature type="transmembrane region" description="Helical" evidence="1">
    <location>
        <begin position="6"/>
        <end position="27"/>
    </location>
</feature>
<keyword evidence="1" id="KW-0472">Membrane</keyword>